<reference evidence="2 3" key="1">
    <citation type="journal article" date="2020" name="Harmful Algae">
        <title>Molecular and morphological characterization of a novel dihydroanatoxin-a producing Microcoleus species (cyanobacteria) from the Russian River, California, USA.</title>
        <authorList>
            <person name="Conklin K.Y."/>
            <person name="Stancheva R."/>
            <person name="Otten T.G."/>
            <person name="Fadness R."/>
            <person name="Boyer G.L."/>
            <person name="Read B."/>
            <person name="Zhang X."/>
            <person name="Sheath R.G."/>
        </authorList>
    </citation>
    <scope>NUCLEOTIDE SEQUENCE [LARGE SCALE GENOMIC DNA]</scope>
    <source>
        <strain evidence="2 3">PTRS2</strain>
    </source>
</reference>
<evidence type="ECO:0000313" key="3">
    <source>
        <dbReference type="Proteomes" id="UP001384579"/>
    </source>
</evidence>
<proteinExistence type="predicted"/>
<organism evidence="2 3">
    <name type="scientific">Microcoleus anatoxicus PTRS2</name>
    <dbReference type="NCBI Taxonomy" id="2705321"/>
    <lineage>
        <taxon>Bacteria</taxon>
        <taxon>Bacillati</taxon>
        <taxon>Cyanobacteriota</taxon>
        <taxon>Cyanophyceae</taxon>
        <taxon>Oscillatoriophycideae</taxon>
        <taxon>Oscillatoriales</taxon>
        <taxon>Microcoleaceae</taxon>
        <taxon>Microcoleus</taxon>
        <taxon>Microcoleus anatoxicus</taxon>
    </lineage>
</organism>
<evidence type="ECO:0000313" key="2">
    <source>
        <dbReference type="EMBL" id="MEK0189250.1"/>
    </source>
</evidence>
<accession>A0ABU8YY30</accession>
<keyword evidence="3" id="KW-1185">Reference proteome</keyword>
<feature type="transmembrane region" description="Helical" evidence="1">
    <location>
        <begin position="153"/>
        <end position="174"/>
    </location>
</feature>
<dbReference type="Pfam" id="PF00873">
    <property type="entry name" value="ACR_tran"/>
    <property type="match status" value="1"/>
</dbReference>
<dbReference type="RefSeq" id="WP_340542480.1">
    <property type="nucleotide sequence ID" value="NZ_JBBLXS010001063.1"/>
</dbReference>
<dbReference type="PRINTS" id="PR00702">
    <property type="entry name" value="ACRIFLAVINRP"/>
</dbReference>
<feature type="transmembrane region" description="Helical" evidence="1">
    <location>
        <begin position="186"/>
        <end position="210"/>
    </location>
</feature>
<keyword evidence="1" id="KW-1133">Transmembrane helix</keyword>
<protein>
    <submittedName>
        <fullName evidence="2">Efflux RND transporter permease subunit</fullName>
    </submittedName>
</protein>
<sequence length="237" mass="24956">RARQVSVEGNLLRGTTLGEASAAVKQLPAMNPLPPGVEQEASGDAKVMMDVFSGFAGALGTAVLLIYAVLVLLFANFLHPVTIMAALPLSVGGALLGLLVGQKSLGLYALIGIVLLMGIVTKNSILLVDYAILNQQEGKPMYEATLDSGVARLRPILMTTIAMIAGMVPIALGIGAGSQVRSPMAMAVIGGLMTSTLLTLLVIPVIFTYMDGFQIWIFNRVRGNKQKGKKVRSSIHL</sequence>
<gene>
    <name evidence="2" type="ORF">WMG39_31050</name>
</gene>
<dbReference type="EMBL" id="JBBLXS010001063">
    <property type="protein sequence ID" value="MEK0189250.1"/>
    <property type="molecule type" value="Genomic_DNA"/>
</dbReference>
<keyword evidence="1" id="KW-0472">Membrane</keyword>
<dbReference type="PANTHER" id="PTHR32063">
    <property type="match status" value="1"/>
</dbReference>
<name>A0ABU8YY30_9CYAN</name>
<dbReference type="SUPFAM" id="SSF82866">
    <property type="entry name" value="Multidrug efflux transporter AcrB transmembrane domain"/>
    <property type="match status" value="1"/>
</dbReference>
<feature type="transmembrane region" description="Helical" evidence="1">
    <location>
        <begin position="51"/>
        <end position="75"/>
    </location>
</feature>
<feature type="transmembrane region" description="Helical" evidence="1">
    <location>
        <begin position="81"/>
        <end position="100"/>
    </location>
</feature>
<feature type="non-terminal residue" evidence="2">
    <location>
        <position position="1"/>
    </location>
</feature>
<dbReference type="Gene3D" id="3.30.70.1440">
    <property type="entry name" value="Multidrug efflux transporter AcrB pore domain"/>
    <property type="match status" value="1"/>
</dbReference>
<dbReference type="InterPro" id="IPR001036">
    <property type="entry name" value="Acrflvin-R"/>
</dbReference>
<keyword evidence="1" id="KW-0812">Transmembrane</keyword>
<comment type="caution">
    <text evidence="2">The sequence shown here is derived from an EMBL/GenBank/DDBJ whole genome shotgun (WGS) entry which is preliminary data.</text>
</comment>
<evidence type="ECO:0000256" key="1">
    <source>
        <dbReference type="SAM" id="Phobius"/>
    </source>
</evidence>
<dbReference type="PANTHER" id="PTHR32063:SF77">
    <property type="entry name" value="ACR FAMILY TRANSPORT PROTEIN"/>
    <property type="match status" value="1"/>
</dbReference>
<feature type="non-terminal residue" evidence="2">
    <location>
        <position position="237"/>
    </location>
</feature>
<dbReference type="Gene3D" id="1.20.1640.10">
    <property type="entry name" value="Multidrug efflux transporter AcrB transmembrane domain"/>
    <property type="match status" value="1"/>
</dbReference>
<feature type="transmembrane region" description="Helical" evidence="1">
    <location>
        <begin position="107"/>
        <end position="133"/>
    </location>
</feature>
<dbReference type="Proteomes" id="UP001384579">
    <property type="component" value="Unassembled WGS sequence"/>
</dbReference>